<dbReference type="Gene3D" id="3.30.565.10">
    <property type="entry name" value="Histidine kinase-like ATPase, C-terminal domain"/>
    <property type="match status" value="1"/>
</dbReference>
<feature type="domain" description="Histidine kinase/HSP90-like ATPase" evidence="2">
    <location>
        <begin position="22"/>
        <end position="102"/>
    </location>
</feature>
<keyword evidence="3" id="KW-0418">Kinase</keyword>
<dbReference type="InterPro" id="IPR003594">
    <property type="entry name" value="HATPase_dom"/>
</dbReference>
<reference evidence="3 4" key="1">
    <citation type="submission" date="2016-10" db="EMBL/GenBank/DDBJ databases">
        <authorList>
            <person name="de Groot N.N."/>
        </authorList>
    </citation>
    <scope>NUCLEOTIDE SEQUENCE [LARGE SCALE GENOMIC DNA]</scope>
    <source>
        <strain evidence="3 4">CGMCC 4.2026</strain>
    </source>
</reference>
<keyword evidence="3" id="KW-0808">Transferase</keyword>
<dbReference type="SUPFAM" id="SSF55874">
    <property type="entry name" value="ATPase domain of HSP90 chaperone/DNA topoisomerase II/histidine kinase"/>
    <property type="match status" value="1"/>
</dbReference>
<dbReference type="EMBL" id="FODD01000043">
    <property type="protein sequence ID" value="SEO79309.1"/>
    <property type="molecule type" value="Genomic_DNA"/>
</dbReference>
<dbReference type="CDD" id="cd16936">
    <property type="entry name" value="HATPase_RsbW-like"/>
    <property type="match status" value="1"/>
</dbReference>
<dbReference type="PANTHER" id="PTHR35526">
    <property type="entry name" value="ANTI-SIGMA-F FACTOR RSBW-RELATED"/>
    <property type="match status" value="1"/>
</dbReference>
<dbReference type="Proteomes" id="UP000181951">
    <property type="component" value="Unassembled WGS sequence"/>
</dbReference>
<protein>
    <submittedName>
        <fullName evidence="3">Histidine kinase-like ATPase domain-containing protein</fullName>
    </submittedName>
</protein>
<dbReference type="Pfam" id="PF13581">
    <property type="entry name" value="HATPase_c_2"/>
    <property type="match status" value="1"/>
</dbReference>
<dbReference type="InterPro" id="IPR050267">
    <property type="entry name" value="Anti-sigma-factor_SerPK"/>
</dbReference>
<keyword evidence="1" id="KW-0723">Serine/threonine-protein kinase</keyword>
<proteinExistence type="predicted"/>
<dbReference type="STRING" id="310780.SAMN05216267_104343"/>
<dbReference type="RefSeq" id="WP_176735419.1">
    <property type="nucleotide sequence ID" value="NZ_FODD01000043.1"/>
</dbReference>
<sequence length="147" mass="15843">MTRVATVGRWRAESRSFHLTLSLEPGAVTAARLDVTEVLTEFGFDRRSAFSDAVLLVVSELVSNVLRHAGGRSATAEVTITIHGSRLMVDVADQDPRLPDLSPPSLGAGLRTVVELAEQYSGNLRAQALPDGAGKSMRVRFQTPSTR</sequence>
<evidence type="ECO:0000313" key="3">
    <source>
        <dbReference type="EMBL" id="SEO79309.1"/>
    </source>
</evidence>
<dbReference type="GO" id="GO:0004674">
    <property type="term" value="F:protein serine/threonine kinase activity"/>
    <property type="evidence" value="ECO:0007669"/>
    <property type="project" value="UniProtKB-KW"/>
</dbReference>
<evidence type="ECO:0000256" key="1">
    <source>
        <dbReference type="ARBA" id="ARBA00022527"/>
    </source>
</evidence>
<organism evidence="3 4">
    <name type="scientific">Actinacidiphila rubida</name>
    <dbReference type="NCBI Taxonomy" id="310780"/>
    <lineage>
        <taxon>Bacteria</taxon>
        <taxon>Bacillati</taxon>
        <taxon>Actinomycetota</taxon>
        <taxon>Actinomycetes</taxon>
        <taxon>Kitasatosporales</taxon>
        <taxon>Streptomycetaceae</taxon>
        <taxon>Actinacidiphila</taxon>
    </lineage>
</organism>
<dbReference type="AlphaFoldDB" id="A0A1H8SJY0"/>
<dbReference type="InterPro" id="IPR036890">
    <property type="entry name" value="HATPase_C_sf"/>
</dbReference>
<keyword evidence="4" id="KW-1185">Reference proteome</keyword>
<dbReference type="PANTHER" id="PTHR35526:SF3">
    <property type="entry name" value="ANTI-SIGMA-F FACTOR RSBW"/>
    <property type="match status" value="1"/>
</dbReference>
<accession>A0A1H8SJY0</accession>
<evidence type="ECO:0000259" key="2">
    <source>
        <dbReference type="Pfam" id="PF13581"/>
    </source>
</evidence>
<evidence type="ECO:0000313" key="4">
    <source>
        <dbReference type="Proteomes" id="UP000181951"/>
    </source>
</evidence>
<name>A0A1H8SJY0_9ACTN</name>
<gene>
    <name evidence="3" type="ORF">SAMN05216267_104343</name>
</gene>